<proteinExistence type="predicted"/>
<name>A0A4R2H0U8_9HYPH</name>
<protein>
    <submittedName>
        <fullName evidence="2">Uncharacterized protein</fullName>
    </submittedName>
</protein>
<gene>
    <name evidence="2" type="ORF">EV666_101456</name>
</gene>
<feature type="region of interest" description="Disordered" evidence="1">
    <location>
        <begin position="22"/>
        <end position="68"/>
    </location>
</feature>
<evidence type="ECO:0000313" key="3">
    <source>
        <dbReference type="Proteomes" id="UP000294881"/>
    </source>
</evidence>
<reference evidence="2 3" key="1">
    <citation type="submission" date="2019-03" db="EMBL/GenBank/DDBJ databases">
        <title>Genomic Encyclopedia of Type Strains, Phase IV (KMG-IV): sequencing the most valuable type-strain genomes for metagenomic binning, comparative biology and taxonomic classification.</title>
        <authorList>
            <person name="Goeker M."/>
        </authorList>
    </citation>
    <scope>NUCLEOTIDE SEQUENCE [LARGE SCALE GENOMIC DNA]</scope>
    <source>
        <strain evidence="2 3">DSM 22958</strain>
    </source>
</reference>
<sequence length="80" mass="8378">MTLVVLDFCGFLLPGLAASRLTGAGRSQNGQGPRPATYGGQVARPGRIGDILTHSGPDSPERWNAAPDPARPVCAQFLTF</sequence>
<dbReference type="Proteomes" id="UP000294881">
    <property type="component" value="Unassembled WGS sequence"/>
</dbReference>
<accession>A0A4R2H0U8</accession>
<evidence type="ECO:0000256" key="1">
    <source>
        <dbReference type="SAM" id="MobiDB-lite"/>
    </source>
</evidence>
<organism evidence="2 3">
    <name type="scientific">Camelimonas lactis</name>
    <dbReference type="NCBI Taxonomy" id="659006"/>
    <lineage>
        <taxon>Bacteria</taxon>
        <taxon>Pseudomonadati</taxon>
        <taxon>Pseudomonadota</taxon>
        <taxon>Alphaproteobacteria</taxon>
        <taxon>Hyphomicrobiales</taxon>
        <taxon>Chelatococcaceae</taxon>
        <taxon>Camelimonas</taxon>
    </lineage>
</organism>
<dbReference type="AlphaFoldDB" id="A0A4R2H0U8"/>
<dbReference type="EMBL" id="SLWL01000001">
    <property type="protein sequence ID" value="TCO16203.1"/>
    <property type="molecule type" value="Genomic_DNA"/>
</dbReference>
<comment type="caution">
    <text evidence="2">The sequence shown here is derived from an EMBL/GenBank/DDBJ whole genome shotgun (WGS) entry which is preliminary data.</text>
</comment>
<evidence type="ECO:0000313" key="2">
    <source>
        <dbReference type="EMBL" id="TCO16203.1"/>
    </source>
</evidence>
<keyword evidence="3" id="KW-1185">Reference proteome</keyword>